<comment type="caution">
    <text evidence="1">The sequence shown here is derived from an EMBL/GenBank/DDBJ whole genome shotgun (WGS) entry which is preliminary data.</text>
</comment>
<dbReference type="Proteomes" id="UP001516023">
    <property type="component" value="Unassembled WGS sequence"/>
</dbReference>
<gene>
    <name evidence="1" type="ORF">HJC23_009344</name>
</gene>
<dbReference type="EMBL" id="JABMIG020000014">
    <property type="protein sequence ID" value="KAL3803380.1"/>
    <property type="molecule type" value="Genomic_DNA"/>
</dbReference>
<evidence type="ECO:0000313" key="2">
    <source>
        <dbReference type="Proteomes" id="UP001516023"/>
    </source>
</evidence>
<protein>
    <submittedName>
        <fullName evidence="1">Uncharacterized protein</fullName>
    </submittedName>
</protein>
<accession>A0ABD3QSJ8</accession>
<proteinExistence type="predicted"/>
<organism evidence="1 2">
    <name type="scientific">Cyclotella cryptica</name>
    <dbReference type="NCBI Taxonomy" id="29204"/>
    <lineage>
        <taxon>Eukaryota</taxon>
        <taxon>Sar</taxon>
        <taxon>Stramenopiles</taxon>
        <taxon>Ochrophyta</taxon>
        <taxon>Bacillariophyta</taxon>
        <taxon>Coscinodiscophyceae</taxon>
        <taxon>Thalassiosirophycidae</taxon>
        <taxon>Stephanodiscales</taxon>
        <taxon>Stephanodiscaceae</taxon>
        <taxon>Cyclotella</taxon>
    </lineage>
</organism>
<reference evidence="1 2" key="1">
    <citation type="journal article" date="2020" name="G3 (Bethesda)">
        <title>Improved Reference Genome for Cyclotella cryptica CCMP332, a Model for Cell Wall Morphogenesis, Salinity Adaptation, and Lipid Production in Diatoms (Bacillariophyta).</title>
        <authorList>
            <person name="Roberts W.R."/>
            <person name="Downey K.M."/>
            <person name="Ruck E.C."/>
            <person name="Traller J.C."/>
            <person name="Alverson A.J."/>
        </authorList>
    </citation>
    <scope>NUCLEOTIDE SEQUENCE [LARGE SCALE GENOMIC DNA]</scope>
    <source>
        <strain evidence="1 2">CCMP332</strain>
    </source>
</reference>
<dbReference type="AlphaFoldDB" id="A0ABD3QSJ8"/>
<sequence length="245" mass="26632">MALPHANFVLGPDFESPDCPNVACLIDSAASINTTNLAFVLALAKVFPHCVSAMYTSDDHSPVILSGIVMTTTELPVALEFHLPYRMTDGSPTTVCFGCGPDVSVNMILGLPVIFATKMVIDVAEGVAACRALDCNPFHLDFRRARVDVPKVAAEPRSTPSIGVFLQDLEALEKHWSCVYNIDFSNGKHACGTVKRARFAPSIEKDIGAAEKVEPFRFNFAPAPNDVTENYTDPALAKWEENDEE</sequence>
<keyword evidence="2" id="KW-1185">Reference proteome</keyword>
<evidence type="ECO:0000313" key="1">
    <source>
        <dbReference type="EMBL" id="KAL3803380.1"/>
    </source>
</evidence>
<name>A0ABD3QSJ8_9STRA</name>